<dbReference type="Pfam" id="PF04133">
    <property type="entry name" value="Vps55"/>
    <property type="match status" value="1"/>
</dbReference>
<accession>A0ABR2MDV7</accession>
<feature type="region of interest" description="Disordered" evidence="6">
    <location>
        <begin position="226"/>
        <end position="263"/>
    </location>
</feature>
<evidence type="ECO:0000313" key="9">
    <source>
        <dbReference type="Proteomes" id="UP001412067"/>
    </source>
</evidence>
<comment type="subcellular location">
    <subcellularLocation>
        <location evidence="1">Membrane</location>
        <topology evidence="1">Multi-pass membrane protein</topology>
    </subcellularLocation>
</comment>
<dbReference type="InterPro" id="IPR007262">
    <property type="entry name" value="Vps55/LEPROT"/>
</dbReference>
<evidence type="ECO:0000256" key="4">
    <source>
        <dbReference type="ARBA" id="ARBA00022989"/>
    </source>
</evidence>
<dbReference type="Proteomes" id="UP001412067">
    <property type="component" value="Unassembled WGS sequence"/>
</dbReference>
<comment type="similarity">
    <text evidence="2">Belongs to the OB-RGRP/VPS55 family.</text>
</comment>
<keyword evidence="9" id="KW-1185">Reference proteome</keyword>
<dbReference type="EMBL" id="JBBWWR010000009">
    <property type="protein sequence ID" value="KAK8962062.1"/>
    <property type="molecule type" value="Genomic_DNA"/>
</dbReference>
<name>A0ABR2MDV7_9ASPA</name>
<evidence type="ECO:0000256" key="5">
    <source>
        <dbReference type="ARBA" id="ARBA00023136"/>
    </source>
</evidence>
<protein>
    <submittedName>
        <fullName evidence="8">Uncharacterized protein</fullName>
    </submittedName>
</protein>
<evidence type="ECO:0000256" key="6">
    <source>
        <dbReference type="SAM" id="MobiDB-lite"/>
    </source>
</evidence>
<evidence type="ECO:0000313" key="8">
    <source>
        <dbReference type="EMBL" id="KAK8962062.1"/>
    </source>
</evidence>
<organism evidence="8 9">
    <name type="scientific">Platanthera guangdongensis</name>
    <dbReference type="NCBI Taxonomy" id="2320717"/>
    <lineage>
        <taxon>Eukaryota</taxon>
        <taxon>Viridiplantae</taxon>
        <taxon>Streptophyta</taxon>
        <taxon>Embryophyta</taxon>
        <taxon>Tracheophyta</taxon>
        <taxon>Spermatophyta</taxon>
        <taxon>Magnoliopsida</taxon>
        <taxon>Liliopsida</taxon>
        <taxon>Asparagales</taxon>
        <taxon>Orchidaceae</taxon>
        <taxon>Orchidoideae</taxon>
        <taxon>Orchideae</taxon>
        <taxon>Orchidinae</taxon>
        <taxon>Platanthera</taxon>
    </lineage>
</organism>
<feature type="transmembrane region" description="Helical" evidence="7">
    <location>
        <begin position="81"/>
        <end position="106"/>
    </location>
</feature>
<evidence type="ECO:0000256" key="1">
    <source>
        <dbReference type="ARBA" id="ARBA00004141"/>
    </source>
</evidence>
<gene>
    <name evidence="8" type="ORF">KSP40_PGU009414</name>
</gene>
<sequence>MQGKICLHFTHVVGPFPGHMLCWDALCIELPFLYVLTRIMYLSSAADAGLNSVESVLIVVNPEIITGMSNRVIACLQTGKLALVAILVASGIVLQFLACAVYNNWWPMLTVERAEVVDKDRFHQVNSFSEMRVRFFGGVRDVLIRRRKKGEAYEVSESTFNVRHDVRLEVPLDALVCYQVISQTIEHVERVDDTTPKQVIRDSLEVSVVPNDVGEGSDIEVQLHAQEGNAPDLGTGQGSESVNRQELINLEGNEEEKETAPLR</sequence>
<keyword evidence="5 7" id="KW-0472">Membrane</keyword>
<keyword evidence="3 7" id="KW-0812">Transmembrane</keyword>
<comment type="caution">
    <text evidence="8">The sequence shown here is derived from an EMBL/GenBank/DDBJ whole genome shotgun (WGS) entry which is preliminary data.</text>
</comment>
<evidence type="ECO:0000256" key="3">
    <source>
        <dbReference type="ARBA" id="ARBA00022692"/>
    </source>
</evidence>
<proteinExistence type="inferred from homology"/>
<evidence type="ECO:0000256" key="7">
    <source>
        <dbReference type="SAM" id="Phobius"/>
    </source>
</evidence>
<keyword evidence="4 7" id="KW-1133">Transmembrane helix</keyword>
<reference evidence="8 9" key="1">
    <citation type="journal article" date="2022" name="Nat. Plants">
        <title>Genomes of leafy and leafless Platanthera orchids illuminate the evolution of mycoheterotrophy.</title>
        <authorList>
            <person name="Li M.H."/>
            <person name="Liu K.W."/>
            <person name="Li Z."/>
            <person name="Lu H.C."/>
            <person name="Ye Q.L."/>
            <person name="Zhang D."/>
            <person name="Wang J.Y."/>
            <person name="Li Y.F."/>
            <person name="Zhong Z.M."/>
            <person name="Liu X."/>
            <person name="Yu X."/>
            <person name="Liu D.K."/>
            <person name="Tu X.D."/>
            <person name="Liu B."/>
            <person name="Hao Y."/>
            <person name="Liao X.Y."/>
            <person name="Jiang Y.T."/>
            <person name="Sun W.H."/>
            <person name="Chen J."/>
            <person name="Chen Y.Q."/>
            <person name="Ai Y."/>
            <person name="Zhai J.W."/>
            <person name="Wu S.S."/>
            <person name="Zhou Z."/>
            <person name="Hsiao Y.Y."/>
            <person name="Wu W.L."/>
            <person name="Chen Y.Y."/>
            <person name="Lin Y.F."/>
            <person name="Hsu J.L."/>
            <person name="Li C.Y."/>
            <person name="Wang Z.W."/>
            <person name="Zhao X."/>
            <person name="Zhong W.Y."/>
            <person name="Ma X.K."/>
            <person name="Ma L."/>
            <person name="Huang J."/>
            <person name="Chen G.Z."/>
            <person name="Huang M.Z."/>
            <person name="Huang L."/>
            <person name="Peng D.H."/>
            <person name="Luo Y.B."/>
            <person name="Zou S.Q."/>
            <person name="Chen S.P."/>
            <person name="Lan S."/>
            <person name="Tsai W.C."/>
            <person name="Van de Peer Y."/>
            <person name="Liu Z.J."/>
        </authorList>
    </citation>
    <scope>NUCLEOTIDE SEQUENCE [LARGE SCALE GENOMIC DNA]</scope>
    <source>
        <strain evidence="8">Lor288</strain>
    </source>
</reference>
<evidence type="ECO:0000256" key="2">
    <source>
        <dbReference type="ARBA" id="ARBA00005645"/>
    </source>
</evidence>